<feature type="repeat" description="PPR" evidence="12">
    <location>
        <begin position="337"/>
        <end position="373"/>
    </location>
</feature>
<evidence type="ECO:0000256" key="6">
    <source>
        <dbReference type="ARBA" id="ARBA00022884"/>
    </source>
</evidence>
<dbReference type="InterPro" id="IPR011990">
    <property type="entry name" value="TPR-like_helical_dom_sf"/>
</dbReference>
<reference evidence="13" key="1">
    <citation type="submission" date="2023-09" db="UniProtKB">
        <authorList>
            <consortium name="Ensembl"/>
        </authorList>
    </citation>
    <scope>IDENTIFICATION</scope>
</reference>
<dbReference type="GeneTree" id="ENSGT00390000016876"/>
<dbReference type="InterPro" id="IPR002885">
    <property type="entry name" value="PPR_rpt"/>
</dbReference>
<dbReference type="GO" id="GO:0006417">
    <property type="term" value="P:regulation of translation"/>
    <property type="evidence" value="ECO:0007669"/>
    <property type="project" value="UniProtKB-KW"/>
</dbReference>
<evidence type="ECO:0000256" key="3">
    <source>
        <dbReference type="ARBA" id="ARBA00022730"/>
    </source>
</evidence>
<comment type="subcellular location">
    <subcellularLocation>
        <location evidence="1">Mitochondrion</location>
    </subcellularLocation>
</comment>
<evidence type="ECO:0000256" key="4">
    <source>
        <dbReference type="ARBA" id="ARBA00022737"/>
    </source>
</evidence>
<proteinExistence type="inferred from homology"/>
<evidence type="ECO:0000256" key="11">
    <source>
        <dbReference type="ARBA" id="ARBA00035134"/>
    </source>
</evidence>
<protein>
    <recommendedName>
        <fullName evidence="11">Small ribosomal subunit protein mS39</fullName>
    </recommendedName>
</protein>
<evidence type="ECO:0000256" key="5">
    <source>
        <dbReference type="ARBA" id="ARBA00022845"/>
    </source>
</evidence>
<evidence type="ECO:0000256" key="10">
    <source>
        <dbReference type="ARBA" id="ARBA00023274"/>
    </source>
</evidence>
<dbReference type="GO" id="GO:0005739">
    <property type="term" value="C:mitochondrion"/>
    <property type="evidence" value="ECO:0007669"/>
    <property type="project" value="UniProtKB-SubCell"/>
</dbReference>
<dbReference type="PROSITE" id="PS51375">
    <property type="entry name" value="PPR"/>
    <property type="match status" value="1"/>
</dbReference>
<dbReference type="GO" id="GO:0032543">
    <property type="term" value="P:mitochondrial translation"/>
    <property type="evidence" value="ECO:0007669"/>
    <property type="project" value="InterPro"/>
</dbReference>
<organism evidence="13">
    <name type="scientific">Stegastes partitus</name>
    <name type="common">bicolor damselfish</name>
    <dbReference type="NCBI Taxonomy" id="144197"/>
    <lineage>
        <taxon>Eukaryota</taxon>
        <taxon>Metazoa</taxon>
        <taxon>Chordata</taxon>
        <taxon>Craniata</taxon>
        <taxon>Vertebrata</taxon>
        <taxon>Euteleostomi</taxon>
        <taxon>Actinopterygii</taxon>
        <taxon>Neopterygii</taxon>
        <taxon>Teleostei</taxon>
        <taxon>Neoteleostei</taxon>
        <taxon>Acanthomorphata</taxon>
        <taxon>Ovalentaria</taxon>
        <taxon>Pomacentridae</taxon>
        <taxon>Stegastes</taxon>
    </lineage>
</organism>
<sequence>MVSPSQKPSVYSNMAAPGRHVGHYIQRNGRFLLCNIEQVLGHRSFGWTPAVRQQAAEVNQELPESIVIPKKKTWSKEAVLEALSSTVGRDPTACPYMFQDDPFLTPRTSTEFRMFALSQESGRDAAKFFINSNPKFFTKDFAEPHIPCLMPKTVSLVLEEVSEEALKERINLRKVSAAVDMYDQLLQAGTAVSMETTHGLLDLICFYCDKDPAEEEEPQREDTDSDEPKPKGRIHRASDFIKLTWKENNNAERIFNLLPERDTRCYSALIRGMVKYRAPAKAYSMYTDMLNNRVTGDVHIFNTLISSVVHLRVNYEARWELVTELLYQMNQQKIRPNILTFNSVLQTLRRCGPIGKSLSLQTVSEMKALGIAPSLATYEHILCLFHKPVAQKQYGADILQEIVSELEGTSLTCQDPNDVLFFATAMRVCVDTKELELGYKVHSLTEFGENYKLQGVPYQRSTYYGRFFNLLCMMEHVDAVLKWYRRLIPSLFYPNVQGMMDLLQCLDTDNRLDLLPDIWKDIKTVGHENKSEVVEEVLQLMAREKHSPEVQESFATCALDVKNEFEVKRLLQWSNLSLSNVTIVLLRANKTQMAWEMLELFKSYNRVPSKEVLDAFLTVCHSDGTPQKAVELVQAAAALCLLQTPTLATRTLAEFDLTEEQRAILTELEAAGEPSD</sequence>
<keyword evidence="3" id="KW-0699">rRNA-binding</keyword>
<dbReference type="GO" id="GO:0005840">
    <property type="term" value="C:ribosome"/>
    <property type="evidence" value="ECO:0007669"/>
    <property type="project" value="UniProtKB-KW"/>
</dbReference>
<dbReference type="GO" id="GO:0019843">
    <property type="term" value="F:rRNA binding"/>
    <property type="evidence" value="ECO:0007669"/>
    <property type="project" value="UniProtKB-KW"/>
</dbReference>
<dbReference type="STRING" id="144197.ENSSPAP00000021503"/>
<dbReference type="GO" id="GO:1990904">
    <property type="term" value="C:ribonucleoprotein complex"/>
    <property type="evidence" value="ECO:0007669"/>
    <property type="project" value="UniProtKB-KW"/>
</dbReference>
<dbReference type="Ensembl" id="ENSSPAT00000021838.1">
    <property type="protein sequence ID" value="ENSSPAP00000021503.1"/>
    <property type="gene ID" value="ENSSPAG00000016212.1"/>
</dbReference>
<name>A0A3B5AJ27_9TELE</name>
<dbReference type="PANTHER" id="PTHR16276:SF1">
    <property type="entry name" value="SMALL RIBOSOMAL SUBUNIT PROTEIN MS39"/>
    <property type="match status" value="1"/>
</dbReference>
<keyword evidence="8" id="KW-0689">Ribosomal protein</keyword>
<evidence type="ECO:0000256" key="9">
    <source>
        <dbReference type="ARBA" id="ARBA00023128"/>
    </source>
</evidence>
<dbReference type="AlphaFoldDB" id="A0A3B5AJ27"/>
<keyword evidence="5" id="KW-0810">Translation regulation</keyword>
<accession>A0A3B5AJ27</accession>
<evidence type="ECO:0000256" key="7">
    <source>
        <dbReference type="ARBA" id="ARBA00022946"/>
    </source>
</evidence>
<keyword evidence="4" id="KW-0677">Repeat</keyword>
<keyword evidence="6" id="KW-0694">RNA-binding</keyword>
<evidence type="ECO:0000256" key="2">
    <source>
        <dbReference type="ARBA" id="ARBA00008551"/>
    </source>
</evidence>
<dbReference type="Gene3D" id="1.25.40.10">
    <property type="entry name" value="Tetratricopeptide repeat domain"/>
    <property type="match status" value="2"/>
</dbReference>
<dbReference type="PANTHER" id="PTHR16276">
    <property type="entry name" value="PENTATRICOPEPTIDE REPEAT DOMAIN-CONTAINING PROTEIN 3"/>
    <property type="match status" value="1"/>
</dbReference>
<keyword evidence="10" id="KW-0687">Ribonucleoprotein</keyword>
<dbReference type="Pfam" id="PF22330">
    <property type="entry name" value="Rib_mS39_PPR"/>
    <property type="match status" value="1"/>
</dbReference>
<comment type="similarity">
    <text evidence="2">Belongs to the mitochondrion-specific ribosomal protein mS39 family.</text>
</comment>
<evidence type="ECO:0000256" key="8">
    <source>
        <dbReference type="ARBA" id="ARBA00022980"/>
    </source>
</evidence>
<evidence type="ECO:0000256" key="12">
    <source>
        <dbReference type="PROSITE-ProRule" id="PRU00708"/>
    </source>
</evidence>
<dbReference type="InterPro" id="IPR055063">
    <property type="entry name" value="Rib_mS39_PPR"/>
</dbReference>
<dbReference type="InterPro" id="IPR037387">
    <property type="entry name" value="PTCD3"/>
</dbReference>
<dbReference type="GO" id="GO:0043024">
    <property type="term" value="F:ribosomal small subunit binding"/>
    <property type="evidence" value="ECO:0007669"/>
    <property type="project" value="InterPro"/>
</dbReference>
<evidence type="ECO:0000313" key="13">
    <source>
        <dbReference type="Ensembl" id="ENSSPAP00000021503.1"/>
    </source>
</evidence>
<keyword evidence="9" id="KW-0496">Mitochondrion</keyword>
<keyword evidence="7" id="KW-0809">Transit peptide</keyword>
<evidence type="ECO:0000256" key="1">
    <source>
        <dbReference type="ARBA" id="ARBA00004173"/>
    </source>
</evidence>
<dbReference type="Pfam" id="PF13812">
    <property type="entry name" value="PPR_3"/>
    <property type="match status" value="1"/>
</dbReference>